<organism evidence="2 3">
    <name type="scientific">Pyrinomonas methylaliphatogenes</name>
    <dbReference type="NCBI Taxonomy" id="454194"/>
    <lineage>
        <taxon>Bacteria</taxon>
        <taxon>Pseudomonadati</taxon>
        <taxon>Acidobacteriota</taxon>
        <taxon>Blastocatellia</taxon>
        <taxon>Blastocatellales</taxon>
        <taxon>Pyrinomonadaceae</taxon>
        <taxon>Pyrinomonas</taxon>
    </lineage>
</organism>
<dbReference type="EMBL" id="CBXV010000008">
    <property type="protein sequence ID" value="CDM66920.1"/>
    <property type="molecule type" value="Genomic_DNA"/>
</dbReference>
<name>A0A0B6X3P2_9BACT</name>
<evidence type="ECO:0000313" key="3">
    <source>
        <dbReference type="Proteomes" id="UP000031518"/>
    </source>
</evidence>
<evidence type="ECO:0000256" key="1">
    <source>
        <dbReference type="SAM" id="Phobius"/>
    </source>
</evidence>
<keyword evidence="3" id="KW-1185">Reference proteome</keyword>
<dbReference type="RefSeq" id="WP_041978431.1">
    <property type="nucleotide sequence ID" value="NZ_CBXV010000008.1"/>
</dbReference>
<keyword evidence="1" id="KW-0812">Transmembrane</keyword>
<keyword evidence="1" id="KW-1133">Transmembrane helix</keyword>
<reference evidence="2 3" key="2">
    <citation type="submission" date="2015-01" db="EMBL/GenBank/DDBJ databases">
        <title>Complete genome sequence of Pyrinomonas methylaliphatogenes type strain K22T.</title>
        <authorList>
            <person name="Lee K.C.Y."/>
            <person name="Power J.F."/>
            <person name="Dunfield P.F."/>
            <person name="Morgan X.C."/>
            <person name="Huttenhower C."/>
            <person name="Stott M.B."/>
        </authorList>
    </citation>
    <scope>NUCLEOTIDE SEQUENCE [LARGE SCALE GENOMIC DNA]</scope>
    <source>
        <strain evidence="2 3">K22</strain>
    </source>
</reference>
<keyword evidence="1" id="KW-0472">Membrane</keyword>
<feature type="transmembrane region" description="Helical" evidence="1">
    <location>
        <begin position="46"/>
        <end position="66"/>
    </location>
</feature>
<dbReference type="AlphaFoldDB" id="A0A0B6X3P2"/>
<evidence type="ECO:0008006" key="4">
    <source>
        <dbReference type="Google" id="ProtNLM"/>
    </source>
</evidence>
<proteinExistence type="predicted"/>
<reference evidence="2 3" key="1">
    <citation type="submission" date="2013-12" db="EMBL/GenBank/DDBJ databases">
        <authorList>
            <person name="Stott M."/>
        </authorList>
    </citation>
    <scope>NUCLEOTIDE SEQUENCE [LARGE SCALE GENOMIC DNA]</scope>
    <source>
        <strain evidence="2 3">K22</strain>
    </source>
</reference>
<sequence length="71" mass="7228">MRLVIATLGIVIAAIGGVIAYRAAFIEPSVGLLITDARVRPIPNGMRIAAGLLLLIGGATAAFIAARGRSD</sequence>
<protein>
    <recommendedName>
        <fullName evidence="4">DUF3185 domain-containing protein</fullName>
    </recommendedName>
</protein>
<dbReference type="Proteomes" id="UP000031518">
    <property type="component" value="Unassembled WGS sequence"/>
</dbReference>
<accession>A0A0B6X3P2</accession>
<evidence type="ECO:0000313" key="2">
    <source>
        <dbReference type="EMBL" id="CDM66920.1"/>
    </source>
</evidence>
<gene>
    <name evidence="2" type="ORF">PYK22_02962</name>
</gene>